<dbReference type="EMBL" id="KB908493">
    <property type="protein sequence ID" value="EOA90108.1"/>
    <property type="molecule type" value="Genomic_DNA"/>
</dbReference>
<comment type="subcellular location">
    <subcellularLocation>
        <location evidence="1">Nucleus</location>
    </subcellularLocation>
</comment>
<dbReference type="GO" id="GO:0005815">
    <property type="term" value="C:microtubule organizing center"/>
    <property type="evidence" value="ECO:0007669"/>
    <property type="project" value="TreeGrafter"/>
</dbReference>
<evidence type="ECO:0000313" key="4">
    <source>
        <dbReference type="EMBL" id="EOA90108.1"/>
    </source>
</evidence>
<dbReference type="eggNOG" id="ENOG502SGEW">
    <property type="taxonomic scope" value="Eukaryota"/>
</dbReference>
<feature type="region of interest" description="Disordered" evidence="3">
    <location>
        <begin position="1"/>
        <end position="22"/>
    </location>
</feature>
<feature type="compositionally biased region" description="Low complexity" evidence="3">
    <location>
        <begin position="1"/>
        <end position="16"/>
    </location>
</feature>
<dbReference type="OrthoDB" id="336321at2759"/>
<feature type="compositionally biased region" description="Basic and acidic residues" evidence="3">
    <location>
        <begin position="287"/>
        <end position="300"/>
    </location>
</feature>
<dbReference type="Gene3D" id="3.40.50.300">
    <property type="entry name" value="P-loop containing nucleotide triphosphate hydrolases"/>
    <property type="match status" value="1"/>
</dbReference>
<feature type="region of interest" description="Disordered" evidence="3">
    <location>
        <begin position="287"/>
        <end position="306"/>
    </location>
</feature>
<reference evidence="4 5" key="1">
    <citation type="journal article" date="2012" name="PLoS Pathog.">
        <title>Diverse lifestyles and strategies of plant pathogenesis encoded in the genomes of eighteen Dothideomycetes fungi.</title>
        <authorList>
            <person name="Ohm R.A."/>
            <person name="Feau N."/>
            <person name="Henrissat B."/>
            <person name="Schoch C.L."/>
            <person name="Horwitz B.A."/>
            <person name="Barry K.W."/>
            <person name="Condon B.J."/>
            <person name="Copeland A.C."/>
            <person name="Dhillon B."/>
            <person name="Glaser F."/>
            <person name="Hesse C.N."/>
            <person name="Kosti I."/>
            <person name="LaButti K."/>
            <person name="Lindquist E.A."/>
            <person name="Lucas S."/>
            <person name="Salamov A.A."/>
            <person name="Bradshaw R.E."/>
            <person name="Ciuffetti L."/>
            <person name="Hamelin R.C."/>
            <person name="Kema G.H.J."/>
            <person name="Lawrence C."/>
            <person name="Scott J.A."/>
            <person name="Spatafora J.W."/>
            <person name="Turgeon B.G."/>
            <person name="de Wit P.J.G.M."/>
            <person name="Zhong S."/>
            <person name="Goodwin S.B."/>
            <person name="Grigoriev I.V."/>
        </authorList>
    </citation>
    <scope>NUCLEOTIDE SEQUENCE [LARGE SCALE GENOMIC DNA]</scope>
    <source>
        <strain evidence="5">28A</strain>
    </source>
</reference>
<dbReference type="PANTHER" id="PTHR46457:SF1">
    <property type="entry name" value="DNA REPAIR PROTEIN RAD51 HOMOLOG 4"/>
    <property type="match status" value="1"/>
</dbReference>
<gene>
    <name evidence="4" type="ORF">SETTUDRAFT_25394</name>
</gene>
<evidence type="ECO:0000313" key="5">
    <source>
        <dbReference type="Proteomes" id="UP000016935"/>
    </source>
</evidence>
<evidence type="ECO:0000256" key="2">
    <source>
        <dbReference type="ARBA" id="ARBA00023242"/>
    </source>
</evidence>
<dbReference type="HOGENOM" id="CLU_669336_0_0_1"/>
<evidence type="ECO:0008006" key="6">
    <source>
        <dbReference type="Google" id="ProtNLM"/>
    </source>
</evidence>
<dbReference type="GO" id="GO:0042148">
    <property type="term" value="P:DNA strand invasion"/>
    <property type="evidence" value="ECO:0007669"/>
    <property type="project" value="TreeGrafter"/>
</dbReference>
<keyword evidence="5" id="KW-1185">Reference proteome</keyword>
<dbReference type="GO" id="GO:0005657">
    <property type="term" value="C:replication fork"/>
    <property type="evidence" value="ECO:0007669"/>
    <property type="project" value="TreeGrafter"/>
</dbReference>
<dbReference type="Proteomes" id="UP000016935">
    <property type="component" value="Unassembled WGS sequence"/>
</dbReference>
<dbReference type="GO" id="GO:0033063">
    <property type="term" value="C:Rad51B-Rad51C-Rad51D-XRCC2 complex"/>
    <property type="evidence" value="ECO:0007669"/>
    <property type="project" value="TreeGrafter"/>
</dbReference>
<evidence type="ECO:0000256" key="3">
    <source>
        <dbReference type="SAM" id="MobiDB-lite"/>
    </source>
</evidence>
<dbReference type="GO" id="GO:0000724">
    <property type="term" value="P:double-strand break repair via homologous recombination"/>
    <property type="evidence" value="ECO:0007669"/>
    <property type="project" value="TreeGrafter"/>
</dbReference>
<feature type="compositionally biased region" description="Polar residues" evidence="3">
    <location>
        <begin position="48"/>
        <end position="60"/>
    </location>
</feature>
<keyword evidence="2" id="KW-0539">Nucleus</keyword>
<reference evidence="4 5" key="2">
    <citation type="journal article" date="2013" name="PLoS Genet.">
        <title>Comparative genome structure, secondary metabolite, and effector coding capacity across Cochliobolus pathogens.</title>
        <authorList>
            <person name="Condon B.J."/>
            <person name="Leng Y."/>
            <person name="Wu D."/>
            <person name="Bushley K.E."/>
            <person name="Ohm R.A."/>
            <person name="Otillar R."/>
            <person name="Martin J."/>
            <person name="Schackwitz W."/>
            <person name="Grimwood J."/>
            <person name="MohdZainudin N."/>
            <person name="Xue C."/>
            <person name="Wang R."/>
            <person name="Manning V.A."/>
            <person name="Dhillon B."/>
            <person name="Tu Z.J."/>
            <person name="Steffenson B.J."/>
            <person name="Salamov A."/>
            <person name="Sun H."/>
            <person name="Lowry S."/>
            <person name="LaButti K."/>
            <person name="Han J."/>
            <person name="Copeland A."/>
            <person name="Lindquist E."/>
            <person name="Barry K."/>
            <person name="Schmutz J."/>
            <person name="Baker S.E."/>
            <person name="Ciuffetti L.M."/>
            <person name="Grigoriev I.V."/>
            <person name="Zhong S."/>
            <person name="Turgeon B.G."/>
        </authorList>
    </citation>
    <scope>NUCLEOTIDE SEQUENCE [LARGE SCALE GENOMIC DNA]</scope>
    <source>
        <strain evidence="5">28A</strain>
    </source>
</reference>
<dbReference type="STRING" id="671987.R0KB05"/>
<accession>R0KB05</accession>
<name>R0KB05_EXST2</name>
<dbReference type="GO" id="GO:0000723">
    <property type="term" value="P:telomere maintenance"/>
    <property type="evidence" value="ECO:0007669"/>
    <property type="project" value="TreeGrafter"/>
</dbReference>
<dbReference type="AlphaFoldDB" id="R0KB05"/>
<dbReference type="RefSeq" id="XP_008021822.1">
    <property type="nucleotide sequence ID" value="XM_008023631.1"/>
</dbReference>
<dbReference type="GO" id="GO:0000400">
    <property type="term" value="F:four-way junction DNA binding"/>
    <property type="evidence" value="ECO:0007669"/>
    <property type="project" value="TreeGrafter"/>
</dbReference>
<protein>
    <recommendedName>
        <fullName evidence="6">DNA recombination and repair protein Rad51-like C-terminal domain-containing protein</fullName>
    </recommendedName>
</protein>
<organism evidence="4 5">
    <name type="scientific">Exserohilum turcicum (strain 28A)</name>
    <name type="common">Northern leaf blight fungus</name>
    <name type="synonym">Setosphaeria turcica</name>
    <dbReference type="NCBI Taxonomy" id="671987"/>
    <lineage>
        <taxon>Eukaryota</taxon>
        <taxon>Fungi</taxon>
        <taxon>Dikarya</taxon>
        <taxon>Ascomycota</taxon>
        <taxon>Pezizomycotina</taxon>
        <taxon>Dothideomycetes</taxon>
        <taxon>Pleosporomycetidae</taxon>
        <taxon>Pleosporales</taxon>
        <taxon>Pleosporineae</taxon>
        <taxon>Pleosporaceae</taxon>
        <taxon>Exserohilum</taxon>
    </lineage>
</organism>
<feature type="region of interest" description="Disordered" evidence="3">
    <location>
        <begin position="48"/>
        <end position="73"/>
    </location>
</feature>
<dbReference type="GO" id="GO:0008094">
    <property type="term" value="F:ATP-dependent activity, acting on DNA"/>
    <property type="evidence" value="ECO:0007669"/>
    <property type="project" value="TreeGrafter"/>
</dbReference>
<dbReference type="GO" id="GO:0003697">
    <property type="term" value="F:single-stranded DNA binding"/>
    <property type="evidence" value="ECO:0007669"/>
    <property type="project" value="TreeGrafter"/>
</dbReference>
<proteinExistence type="predicted"/>
<feature type="region of interest" description="Disordered" evidence="3">
    <location>
        <begin position="374"/>
        <end position="411"/>
    </location>
</feature>
<dbReference type="GeneID" id="19402909"/>
<dbReference type="PANTHER" id="PTHR46457">
    <property type="entry name" value="DNA REPAIR PROTEIN RAD51 HOMOLOG 4"/>
    <property type="match status" value="1"/>
</dbReference>
<feature type="compositionally biased region" description="Polar residues" evidence="3">
    <location>
        <begin position="400"/>
        <end position="411"/>
    </location>
</feature>
<dbReference type="InterPro" id="IPR027417">
    <property type="entry name" value="P-loop_NTPase"/>
</dbReference>
<dbReference type="SUPFAM" id="SSF52540">
    <property type="entry name" value="P-loop containing nucleoside triphosphate hydrolases"/>
    <property type="match status" value="1"/>
</dbReference>
<dbReference type="InterPro" id="IPR051988">
    <property type="entry name" value="HRR_RAD51_Paralog"/>
</dbReference>
<dbReference type="GO" id="GO:0007131">
    <property type="term" value="P:reciprocal meiotic recombination"/>
    <property type="evidence" value="ECO:0007669"/>
    <property type="project" value="TreeGrafter"/>
</dbReference>
<evidence type="ECO:0000256" key="1">
    <source>
        <dbReference type="ARBA" id="ARBA00004123"/>
    </source>
</evidence>
<sequence>MNTTTSTSSGSSSDGTAPTNASHAKLASALLDDTELDAVLERVCSFFDSSSNPDSGTTSKSNHDAFRTQPQTQIQIQTRTRQRRQQQKQRQQQQQRLPTRLPHLDAALTGGLQQGLVVELSGEPNSSISTSHFCISLLVTSLLLYPCSSAAVIDSTGHFNVVRLLEMAREQLVLGCGGGGGGGIGGAVDEGEVQRLLERVKIMRVFDFEGVREALGEIERGLGAGCVQQEGLQGALFEDEEGEEVLVGNKEKKRTFVPDSEDEDEDEMLFETGVGAVEEAGVQQDVEKAEGNAEADEPKHMGNGSSTQNRIKFILVDNLTHVLEPMLRKDRIKATAQASAHLGHLGHLTHTHALHTILATRATAAVAVPRATTTMTAAQSGSAEPATRAPPTLHLHKHNFNPQSQLYHRST</sequence>